<comment type="pathway">
    <text evidence="1">tRNA modification; 5-methoxycarbonylmethyl-2-thiouridine-tRNA biosynthesis.</text>
</comment>
<evidence type="ECO:0000259" key="10">
    <source>
        <dbReference type="Pfam" id="PF23925"/>
    </source>
</evidence>
<dbReference type="InterPro" id="IPR006849">
    <property type="entry name" value="Elp1"/>
</dbReference>
<reference evidence="13" key="1">
    <citation type="journal article" date="2015" name="Genome Announc.">
        <title>Genome sequence of the AIDS-associated pathogen Penicillium marneffei (ATCC18224) and its near taxonomic relative Talaromyces stipitatus (ATCC10500).</title>
        <authorList>
            <person name="Nierman W.C."/>
            <person name="Fedorova-Abrams N.D."/>
            <person name="Andrianopoulos A."/>
        </authorList>
    </citation>
    <scope>NUCLEOTIDE SEQUENCE [LARGE SCALE GENOMIC DNA]</scope>
    <source>
        <strain evidence="13">ATCC 10500 / CBS 375.48 / QM 6759 / NRRL 1006</strain>
    </source>
</reference>
<comment type="similarity">
    <text evidence="2 5">Belongs to the ELP1/IKA1 family.</text>
</comment>
<evidence type="ECO:0000259" key="8">
    <source>
        <dbReference type="Pfam" id="PF23797"/>
    </source>
</evidence>
<dbReference type="RefSeq" id="XP_002341159.1">
    <property type="nucleotide sequence ID" value="XM_002341118.1"/>
</dbReference>
<feature type="domain" description="ELP1 alpha-solenoid" evidence="10">
    <location>
        <begin position="692"/>
        <end position="904"/>
    </location>
</feature>
<feature type="region of interest" description="Disordered" evidence="6">
    <location>
        <begin position="1262"/>
        <end position="1284"/>
    </location>
</feature>
<dbReference type="HOGENOM" id="CLU_001477_0_1_1"/>
<gene>
    <name evidence="12" type="ORF">TSTA_071680</name>
</gene>
<dbReference type="GO" id="GO:0042802">
    <property type="term" value="F:identical protein binding"/>
    <property type="evidence" value="ECO:0007669"/>
    <property type="project" value="EnsemblFungi"/>
</dbReference>
<dbReference type="GO" id="GO:0005634">
    <property type="term" value="C:nucleus"/>
    <property type="evidence" value="ECO:0007669"/>
    <property type="project" value="UniProtKB-SubCell"/>
</dbReference>
<evidence type="ECO:0000256" key="5">
    <source>
        <dbReference type="PIRNR" id="PIRNR017233"/>
    </source>
</evidence>
<dbReference type="GeneID" id="8099981"/>
<dbReference type="STRING" id="441959.B8LUJ9"/>
<evidence type="ECO:0000259" key="7">
    <source>
        <dbReference type="Pfam" id="PF04762"/>
    </source>
</evidence>
<dbReference type="OMA" id="WRESLYC"/>
<accession>B8LUJ9</accession>
<evidence type="ECO:0000256" key="1">
    <source>
        <dbReference type="ARBA" id="ARBA00005043"/>
    </source>
</evidence>
<dbReference type="Pfam" id="PF23925">
    <property type="entry name" value="A-sol_ELP1"/>
    <property type="match status" value="1"/>
</dbReference>
<keyword evidence="5" id="KW-0539">Nucleus</keyword>
<feature type="domain" description="ELP1 three-helical bundle" evidence="11">
    <location>
        <begin position="1089"/>
        <end position="1259"/>
    </location>
</feature>
<sequence length="1319" mass="148221">MRNLKNVRLVEVELQTKLPLTATAWDTASDSIICTFGPEEGNQVIELRRKRHDVVYTSPASQEDFETIASWDAPSPLPDLPYDQVLSLQYFADNLTAILVLQGGDIIIVREDPQPGEDKIEILGSVDVGISAAAWSPDEELLAITTRANTLLYMTREFENVAEITFSPDDLKLSRHVSVGWGKKETQFQGKRAKALRDPTMPEKVDEGKFSTFDDSRTTISWRGDGTFVAVNSVESGVRRVTRVYSREGTLDSVSEPVDGLEGALSWRPSGNLIAGIQRLDDRIDVVFFERNGLRHGQFTLRLSEEERQTWGSDIYLSWNIDSTVLAVYFKDRIQLWTMGNYHYYLKQEILLHGESKKFVRWHQEKSLRLIAVSSNLLMDSEWVFDVAHGSTTSPDDYGAVGVIDGRILKLTPLRLAGVPPPMSHCEINVDSNIVDVAFSHSGARIAVLTTDNFSIFSWPLKTRSVPSPLLESSHPLPQTANSRPRQIAFLNDSEIFILIHDGAPTRRIERTKLDTRESSVSYVIAADEQIQSIFPNIRYDKLWISKSSLKAQGTTYLQGILSANNLHISSFDAAPAVEAQWAASTYISDDQDILVSMTRTGALYANRRLLAKNCTSFILTPAHIIFTTTQHLLKFVHITNVEDMEVPADTPETDERCRSIERGGRIVTVTPSNFAVTLQMPRGNLETIYPRALVLAGIRSFIDAKDYRLAYLACRSQMVDMNILHDYAPQQFMENVPLFITQIKRADYIDEFLSRLKEEDVSQTLYKDTLKLSKAEADTAAKSAVKPTANGTLKPLKDSKINRICDAFLVALKSKMDTNLQNLVTAHVCKFPPDLDAGLQLVADLRVRSPAQAEEAIEHMCFLTDAHHLYKNTLGLYDLELTLLVAQQAQMDPREYLPFLRKLQTLPELRRQYEIDNYLGRSAKALKHLHALEAFDELKQYAVKHSLYREALDLYKYQAEQLREMTRLYADYLYEQSNYQEAAIAYESLGIYDEAYKSYQIAHSWRESLYCALMVPLSQTELETHANNLITTLVEEDKDYLSAAQIQADHLKNYPAAATLFCRASRFADATRILAINGLQDRIPELVDNGLAEAMGSTTDFLADCKAQLNAQVPRIGELREKRLTDPLAFFGGDPEAAAAGGVDIPDNVSLAPTDASTAAGRTMFTRYTGGTNMSRRTSKTRRREERKRAAGRKGTVYEEEYLVNSVRRLIERVNSTFDEINSLIKGLLRRGMRERAVAVEKALQEVLGLCSSAIKEIFDQEKEDQQQKQTEDATDQGAGEQTYSAAGGDAVFLESIYAGQKRVAPVMKEFKKLALLG</sequence>
<name>B8LUJ9_TALSN</name>
<dbReference type="GO" id="GO:0033588">
    <property type="term" value="C:elongator holoenzyme complex"/>
    <property type="evidence" value="ECO:0007669"/>
    <property type="project" value="EnsemblFungi"/>
</dbReference>
<dbReference type="InterPro" id="IPR056166">
    <property type="entry name" value="TPR_ELP1"/>
</dbReference>
<dbReference type="InterPro" id="IPR056167">
    <property type="entry name" value="A-sol_ELP1"/>
</dbReference>
<dbReference type="PIRSF" id="PIRSF017233">
    <property type="entry name" value="IKAP"/>
    <property type="match status" value="1"/>
</dbReference>
<feature type="domain" description="ELP1 first N-terminal beta-propeller" evidence="7">
    <location>
        <begin position="1"/>
        <end position="365"/>
    </location>
</feature>
<dbReference type="PANTHER" id="PTHR12747">
    <property type="entry name" value="ELONGATOR COMPLEX PROTEIN 1"/>
    <property type="match status" value="1"/>
</dbReference>
<keyword evidence="4" id="KW-0819">tRNA processing</keyword>
<evidence type="ECO:0000256" key="2">
    <source>
        <dbReference type="ARBA" id="ARBA00006086"/>
    </source>
</evidence>
<dbReference type="VEuPathDB" id="FungiDB:TSTA_071680"/>
<evidence type="ECO:0000313" key="13">
    <source>
        <dbReference type="Proteomes" id="UP000001745"/>
    </source>
</evidence>
<feature type="region of interest" description="Disordered" evidence="6">
    <location>
        <begin position="1169"/>
        <end position="1193"/>
    </location>
</feature>
<dbReference type="GO" id="GO:0002926">
    <property type="term" value="P:tRNA wobble base 5-methoxycarbonylmethyl-2-thiouridinylation"/>
    <property type="evidence" value="ECO:0007669"/>
    <property type="project" value="TreeGrafter"/>
</dbReference>
<dbReference type="InterPro" id="IPR056164">
    <property type="entry name" value="Beta-prop_ELP1_1st"/>
</dbReference>
<comment type="subcellular location">
    <subcellularLocation>
        <location evidence="5">Cytoplasm</location>
    </subcellularLocation>
    <subcellularLocation>
        <location evidence="5">Nucleus</location>
    </subcellularLocation>
</comment>
<dbReference type="PANTHER" id="PTHR12747:SF0">
    <property type="entry name" value="ELONGATOR COMPLEX PROTEIN 1"/>
    <property type="match status" value="1"/>
</dbReference>
<dbReference type="InterPro" id="IPR056165">
    <property type="entry name" value="Beta-prop_ELP1_2nd"/>
</dbReference>
<dbReference type="UniPathway" id="UPA00988"/>
<evidence type="ECO:0000259" key="11">
    <source>
        <dbReference type="Pfam" id="PF23936"/>
    </source>
</evidence>
<organism evidence="12 13">
    <name type="scientific">Talaromyces stipitatus (strain ATCC 10500 / CBS 375.48 / QM 6759 / NRRL 1006)</name>
    <name type="common">Penicillium stipitatum</name>
    <dbReference type="NCBI Taxonomy" id="441959"/>
    <lineage>
        <taxon>Eukaryota</taxon>
        <taxon>Fungi</taxon>
        <taxon>Dikarya</taxon>
        <taxon>Ascomycota</taxon>
        <taxon>Pezizomycotina</taxon>
        <taxon>Eurotiomycetes</taxon>
        <taxon>Eurotiomycetidae</taxon>
        <taxon>Eurotiales</taxon>
        <taxon>Trichocomaceae</taxon>
        <taxon>Talaromyces</taxon>
        <taxon>Talaromyces sect. Talaromyces</taxon>
    </lineage>
</organism>
<dbReference type="Pfam" id="PF04762">
    <property type="entry name" value="Beta-prop_ELP1_1st"/>
    <property type="match status" value="1"/>
</dbReference>
<dbReference type="Proteomes" id="UP000001745">
    <property type="component" value="Unassembled WGS sequence"/>
</dbReference>
<dbReference type="InParanoid" id="B8LUJ9"/>
<dbReference type="FunCoup" id="B8LUJ9">
    <property type="interactions" value="1060"/>
</dbReference>
<dbReference type="PhylomeDB" id="B8LUJ9"/>
<dbReference type="Pfam" id="PF23797">
    <property type="entry name" value="Beta-prop_ELP1_2nd"/>
    <property type="match status" value="1"/>
</dbReference>
<dbReference type="eggNOG" id="KOG1920">
    <property type="taxonomic scope" value="Eukaryota"/>
</dbReference>
<dbReference type="InterPro" id="IPR056169">
    <property type="entry name" value="HB_ELP1"/>
</dbReference>
<feature type="domain" description="ELP1 N-terminal second beta-propeller" evidence="8">
    <location>
        <begin position="403"/>
        <end position="668"/>
    </location>
</feature>
<proteinExistence type="inferred from homology"/>
<dbReference type="GO" id="GO:0005829">
    <property type="term" value="C:cytosol"/>
    <property type="evidence" value="ECO:0007669"/>
    <property type="project" value="TreeGrafter"/>
</dbReference>
<evidence type="ECO:0000256" key="3">
    <source>
        <dbReference type="ARBA" id="ARBA00022490"/>
    </source>
</evidence>
<evidence type="ECO:0000256" key="4">
    <source>
        <dbReference type="ARBA" id="ARBA00022694"/>
    </source>
</evidence>
<dbReference type="SUPFAM" id="SSF82171">
    <property type="entry name" value="DPP6 N-terminal domain-like"/>
    <property type="match status" value="1"/>
</dbReference>
<dbReference type="EMBL" id="EQ962652">
    <property type="protein sequence ID" value="EED23772.1"/>
    <property type="molecule type" value="Genomic_DNA"/>
</dbReference>
<dbReference type="Pfam" id="PF23878">
    <property type="entry name" value="TPR_ELP1"/>
    <property type="match status" value="1"/>
</dbReference>
<evidence type="ECO:0000313" key="12">
    <source>
        <dbReference type="EMBL" id="EED23772.1"/>
    </source>
</evidence>
<protein>
    <recommendedName>
        <fullName evidence="5">Elongator complex protein 1</fullName>
    </recommendedName>
</protein>
<evidence type="ECO:0000259" key="9">
    <source>
        <dbReference type="Pfam" id="PF23878"/>
    </source>
</evidence>
<evidence type="ECO:0000256" key="6">
    <source>
        <dbReference type="SAM" id="MobiDB-lite"/>
    </source>
</evidence>
<keyword evidence="13" id="KW-1185">Reference proteome</keyword>
<dbReference type="Pfam" id="PF23936">
    <property type="entry name" value="HB_ELP1"/>
    <property type="match status" value="1"/>
</dbReference>
<keyword evidence="3 5" id="KW-0963">Cytoplasm</keyword>
<dbReference type="GO" id="GO:0006357">
    <property type="term" value="P:regulation of transcription by RNA polymerase II"/>
    <property type="evidence" value="ECO:0007669"/>
    <property type="project" value="EnsemblFungi"/>
</dbReference>
<comment type="function">
    <text evidence="5">Component of the elongator complex which is required for multiple tRNA modifications, including mcm5U (5-methoxycarbonylmethyl uridine), mcm5s2U (5-methoxycarbonylmethyl-2-thiouridine), and ncm5U (5-carbamoylmethyl uridine). The elongator complex catalyzes formation of carboxymethyluridine in the wobble base at position 34 in tRNAs.</text>
</comment>
<dbReference type="OrthoDB" id="40048at2759"/>
<feature type="compositionally biased region" description="Basic and acidic residues" evidence="6">
    <location>
        <begin position="1262"/>
        <end position="1273"/>
    </location>
</feature>
<dbReference type="GO" id="GO:0000049">
    <property type="term" value="F:tRNA binding"/>
    <property type="evidence" value="ECO:0007669"/>
    <property type="project" value="EnsemblFungi"/>
</dbReference>
<feature type="domain" description="ELP1 TPR" evidence="9">
    <location>
        <begin position="913"/>
        <end position="1073"/>
    </location>
</feature>